<dbReference type="EMBL" id="FZOJ01000029">
    <property type="protein sequence ID" value="SNS95410.1"/>
    <property type="molecule type" value="Genomic_DNA"/>
</dbReference>
<keyword evidence="6" id="KW-0564">Palmitate</keyword>
<reference evidence="10 11" key="1">
    <citation type="submission" date="2017-06" db="EMBL/GenBank/DDBJ databases">
        <authorList>
            <person name="Kim H.J."/>
            <person name="Triplett B.A."/>
        </authorList>
    </citation>
    <scope>NUCLEOTIDE SEQUENCE [LARGE SCALE GENOMIC DNA]</scope>
    <source>
        <strain evidence="10 11">SCA</strain>
    </source>
</reference>
<keyword evidence="11" id="KW-1185">Reference proteome</keyword>
<dbReference type="InterPro" id="IPR057336">
    <property type="entry name" value="GerAC_N"/>
</dbReference>
<evidence type="ECO:0000259" key="8">
    <source>
        <dbReference type="Pfam" id="PF05504"/>
    </source>
</evidence>
<name>A0A239IP14_9FIRM</name>
<dbReference type="GO" id="GO:0016020">
    <property type="term" value="C:membrane"/>
    <property type="evidence" value="ECO:0007669"/>
    <property type="project" value="UniProtKB-SubCell"/>
</dbReference>
<keyword evidence="5" id="KW-0472">Membrane</keyword>
<dbReference type="InterPro" id="IPR046953">
    <property type="entry name" value="Spore_GerAC-like_C"/>
</dbReference>
<evidence type="ECO:0000259" key="9">
    <source>
        <dbReference type="Pfam" id="PF25198"/>
    </source>
</evidence>
<dbReference type="Pfam" id="PF05504">
    <property type="entry name" value="Spore_GerAC"/>
    <property type="match status" value="1"/>
</dbReference>
<sequence length="400" mass="44889">MKKLLVILLMISLISLPGCWSGFEIDTLAIIIAMGIDKSEGGYFLTLQILNPSAIAAKEPSTAAPVVLYSEEGKDLKEIMRKIHEKSGRRIYSAHLQLVVFSEEIVEEGINDALDFFARFNEFRTDFYFIVAKGTTARNVLSILTPLHQIPGIKLHESLKNSEQLWAPTKSVRIVELVNAIVAEGKEPVLTGVEVTEEVANVKLPTKSLESLQKSEIENTTKYFGLGVFKEDKLIGWLNEEESKGYNYVIGNVNNTVGYINYGDKVKITGEVTNAKSVMKASLEEGKPAIDVVINMTLNVGAVEGEFDVSKEENIDIFNELAEKKIKLMCEKTVDKAQNEFNADIFGFGEVIRRKYPKLWKEIEDDWDNEFPDLPVNITVKAKTNQLGQITKPFFIKEKE</sequence>
<dbReference type="GO" id="GO:0009847">
    <property type="term" value="P:spore germination"/>
    <property type="evidence" value="ECO:0007669"/>
    <property type="project" value="InterPro"/>
</dbReference>
<feature type="domain" description="Spore germination protein N-terminal" evidence="9">
    <location>
        <begin position="24"/>
        <end position="194"/>
    </location>
</feature>
<evidence type="ECO:0000256" key="7">
    <source>
        <dbReference type="ARBA" id="ARBA00023288"/>
    </source>
</evidence>
<dbReference type="PANTHER" id="PTHR35789:SF1">
    <property type="entry name" value="SPORE GERMINATION PROTEIN B3"/>
    <property type="match status" value="1"/>
</dbReference>
<dbReference type="OrthoDB" id="9816067at2"/>
<keyword evidence="3" id="KW-0309">Germination</keyword>
<keyword evidence="7" id="KW-0449">Lipoprotein</keyword>
<evidence type="ECO:0000256" key="3">
    <source>
        <dbReference type="ARBA" id="ARBA00022544"/>
    </source>
</evidence>
<dbReference type="RefSeq" id="WP_089284687.1">
    <property type="nucleotide sequence ID" value="NZ_FZOJ01000029.1"/>
</dbReference>
<evidence type="ECO:0000313" key="10">
    <source>
        <dbReference type="EMBL" id="SNS95410.1"/>
    </source>
</evidence>
<evidence type="ECO:0000256" key="2">
    <source>
        <dbReference type="ARBA" id="ARBA00007886"/>
    </source>
</evidence>
<organism evidence="10 11">
    <name type="scientific">Anaerovirgula multivorans</name>
    <dbReference type="NCBI Taxonomy" id="312168"/>
    <lineage>
        <taxon>Bacteria</taxon>
        <taxon>Bacillati</taxon>
        <taxon>Bacillota</taxon>
        <taxon>Clostridia</taxon>
        <taxon>Peptostreptococcales</taxon>
        <taxon>Natronincolaceae</taxon>
        <taxon>Anaerovirgula</taxon>
    </lineage>
</organism>
<dbReference type="PANTHER" id="PTHR35789">
    <property type="entry name" value="SPORE GERMINATION PROTEIN B3"/>
    <property type="match status" value="1"/>
</dbReference>
<dbReference type="NCBIfam" id="TIGR02887">
    <property type="entry name" value="spore_ger_x_C"/>
    <property type="match status" value="1"/>
</dbReference>
<dbReference type="Gene3D" id="3.30.300.210">
    <property type="entry name" value="Nutrient germinant receptor protein C, domain 3"/>
    <property type="match status" value="1"/>
</dbReference>
<dbReference type="Proteomes" id="UP000198304">
    <property type="component" value="Unassembled WGS sequence"/>
</dbReference>
<evidence type="ECO:0000256" key="5">
    <source>
        <dbReference type="ARBA" id="ARBA00023136"/>
    </source>
</evidence>
<proteinExistence type="inferred from homology"/>
<evidence type="ECO:0000256" key="6">
    <source>
        <dbReference type="ARBA" id="ARBA00023139"/>
    </source>
</evidence>
<evidence type="ECO:0000256" key="1">
    <source>
        <dbReference type="ARBA" id="ARBA00004635"/>
    </source>
</evidence>
<protein>
    <submittedName>
        <fullName evidence="10">Spore germination protein KC</fullName>
    </submittedName>
</protein>
<accession>A0A239IP14</accession>
<dbReference type="Pfam" id="PF25198">
    <property type="entry name" value="Spore_GerAC_N"/>
    <property type="match status" value="1"/>
</dbReference>
<evidence type="ECO:0000256" key="4">
    <source>
        <dbReference type="ARBA" id="ARBA00022729"/>
    </source>
</evidence>
<comment type="similarity">
    <text evidence="2">Belongs to the GerABKC lipoprotein family.</text>
</comment>
<keyword evidence="4" id="KW-0732">Signal</keyword>
<dbReference type="InterPro" id="IPR008844">
    <property type="entry name" value="Spore_GerAC-like"/>
</dbReference>
<dbReference type="InterPro" id="IPR038501">
    <property type="entry name" value="Spore_GerAC_C_sf"/>
</dbReference>
<evidence type="ECO:0000313" key="11">
    <source>
        <dbReference type="Proteomes" id="UP000198304"/>
    </source>
</evidence>
<gene>
    <name evidence="10" type="ORF">SAMN05446037_102935</name>
</gene>
<feature type="domain" description="Spore germination GerAC-like C-terminal" evidence="8">
    <location>
        <begin position="225"/>
        <end position="388"/>
    </location>
</feature>
<dbReference type="AlphaFoldDB" id="A0A239IP14"/>
<comment type="subcellular location">
    <subcellularLocation>
        <location evidence="1">Membrane</location>
        <topology evidence="1">Lipid-anchor</topology>
    </subcellularLocation>
</comment>